<accession>A0ABS3DA94</accession>
<comment type="similarity">
    <text evidence="1">Belongs to the glycosyl hydrolase 16 family.</text>
</comment>
<dbReference type="SUPFAM" id="SSF49899">
    <property type="entry name" value="Concanavalin A-like lectins/glucanases"/>
    <property type="match status" value="1"/>
</dbReference>
<sequence>MQSSRRGPAPLFAALLLALIPAVSAAQTSTVQRLGTPSLSAQPGQAVTLAMRFNAVPMAENYNVFIHFIDQNGVNHAPAGADHLPPVGTSQWSGAIAYNRTVTLPTSMPLGTYAIRVGLSQTHSPWARVPLAMGSGVTVDDQLRYTVGTLTVGAQQPATTQVLQLSTPNLSGQAGQNVTLGMRFNAVPMSQSYYVFVHLVDANGVQYPNLGADHLPPVSTTSWSGAVSYNRVVALPTNLASGTYTVRVGLYSMTAPSYPRVALSAGSGVTADGELRYIVGTLTVGGGQPSGNGPVGQDASAYVLTFQEEFNNGFNTSVWNDHIWYESSNPTLNYAVRNGVLKIWPQRDASGSFFNRTLDTDGKYQQRYGYFEMQAKLPIGRGVWPAFWLLAHPGDRRPEIDIMEAYPGGGPNSGWGDSNLHPVAFAATVWPNGSSNAPAGSRTLQTPDLSAAFHTYAVKWEPNRQTFYFDGQPFYTLDITMADPMYILLDLWFGSASGSPDSSTPTGEGNAFEVNYVRAWQFR</sequence>
<name>A0ABS3DA94_9BACT</name>
<dbReference type="RefSeq" id="WP_207050815.1">
    <property type="nucleotide sequence ID" value="NZ_JAFIMU010000006.1"/>
</dbReference>
<dbReference type="CDD" id="cd08023">
    <property type="entry name" value="GH16_laminarinase_like"/>
    <property type="match status" value="1"/>
</dbReference>
<evidence type="ECO:0000313" key="4">
    <source>
        <dbReference type="EMBL" id="MBN8227970.1"/>
    </source>
</evidence>
<dbReference type="PANTHER" id="PTHR10963:SF55">
    <property type="entry name" value="GLYCOSIDE HYDROLASE FAMILY 16 PROTEIN"/>
    <property type="match status" value="1"/>
</dbReference>
<dbReference type="EMBL" id="JAFIMU010000006">
    <property type="protein sequence ID" value="MBN8227970.1"/>
    <property type="molecule type" value="Genomic_DNA"/>
</dbReference>
<dbReference type="PROSITE" id="PS51762">
    <property type="entry name" value="GH16_2"/>
    <property type="match status" value="1"/>
</dbReference>
<feature type="chain" id="PRO_5045560578" evidence="2">
    <location>
        <begin position="26"/>
        <end position="523"/>
    </location>
</feature>
<gene>
    <name evidence="4" type="ORF">JYK02_10660</name>
</gene>
<evidence type="ECO:0000313" key="5">
    <source>
        <dbReference type="Proteomes" id="UP000664052"/>
    </source>
</evidence>
<dbReference type="Pfam" id="PF00722">
    <property type="entry name" value="Glyco_hydro_16"/>
    <property type="match status" value="1"/>
</dbReference>
<reference evidence="4 5" key="1">
    <citation type="submission" date="2021-02" db="EMBL/GenBank/DDBJ databases">
        <title>De Novo genome assembly of isolated myxobacteria.</title>
        <authorList>
            <person name="Stevens D.C."/>
        </authorList>
    </citation>
    <scope>NUCLEOTIDE SEQUENCE [LARGE SCALE GENOMIC DNA]</scope>
    <source>
        <strain evidence="4 5">ATCC 29039</strain>
    </source>
</reference>
<feature type="signal peptide" evidence="2">
    <location>
        <begin position="1"/>
        <end position="25"/>
    </location>
</feature>
<dbReference type="InterPro" id="IPR050546">
    <property type="entry name" value="Glycosyl_Hydrlase_16"/>
</dbReference>
<organism evidence="4 5">
    <name type="scientific">Corallococcus macrosporus</name>
    <dbReference type="NCBI Taxonomy" id="35"/>
    <lineage>
        <taxon>Bacteria</taxon>
        <taxon>Pseudomonadati</taxon>
        <taxon>Myxococcota</taxon>
        <taxon>Myxococcia</taxon>
        <taxon>Myxococcales</taxon>
        <taxon>Cystobacterineae</taxon>
        <taxon>Myxococcaceae</taxon>
        <taxon>Corallococcus</taxon>
    </lineage>
</organism>
<dbReference type="PANTHER" id="PTHR10963">
    <property type="entry name" value="GLYCOSYL HYDROLASE-RELATED"/>
    <property type="match status" value="1"/>
</dbReference>
<dbReference type="GO" id="GO:0016787">
    <property type="term" value="F:hydrolase activity"/>
    <property type="evidence" value="ECO:0007669"/>
    <property type="project" value="UniProtKB-KW"/>
</dbReference>
<evidence type="ECO:0000259" key="3">
    <source>
        <dbReference type="PROSITE" id="PS51762"/>
    </source>
</evidence>
<comment type="caution">
    <text evidence="4">The sequence shown here is derived from an EMBL/GenBank/DDBJ whole genome shotgun (WGS) entry which is preliminary data.</text>
</comment>
<evidence type="ECO:0000256" key="1">
    <source>
        <dbReference type="ARBA" id="ARBA00006865"/>
    </source>
</evidence>
<dbReference type="InterPro" id="IPR013320">
    <property type="entry name" value="ConA-like_dom_sf"/>
</dbReference>
<evidence type="ECO:0000256" key="2">
    <source>
        <dbReference type="SAM" id="SignalP"/>
    </source>
</evidence>
<protein>
    <submittedName>
        <fullName evidence="4">Glycoside hydrolase family 16 protein</fullName>
    </submittedName>
</protein>
<feature type="domain" description="GH16" evidence="3">
    <location>
        <begin position="251"/>
        <end position="523"/>
    </location>
</feature>
<keyword evidence="4" id="KW-0378">Hydrolase</keyword>
<dbReference type="Proteomes" id="UP000664052">
    <property type="component" value="Unassembled WGS sequence"/>
</dbReference>
<keyword evidence="2" id="KW-0732">Signal</keyword>
<dbReference type="Gene3D" id="2.60.120.200">
    <property type="match status" value="1"/>
</dbReference>
<dbReference type="InterPro" id="IPR000757">
    <property type="entry name" value="Beta-glucanase-like"/>
</dbReference>
<keyword evidence="5" id="KW-1185">Reference proteome</keyword>
<proteinExistence type="inferred from homology"/>